<feature type="domain" description="Fe2OG dioxygenase" evidence="3">
    <location>
        <begin position="188"/>
        <end position="295"/>
    </location>
</feature>
<dbReference type="EMBL" id="JAZHXJ010000045">
    <property type="protein sequence ID" value="KAL1879143.1"/>
    <property type="molecule type" value="Genomic_DNA"/>
</dbReference>
<name>A0ABR3XT24_9PEZI</name>
<dbReference type="InterPro" id="IPR005123">
    <property type="entry name" value="Oxoglu/Fe-dep_dioxygenase_dom"/>
</dbReference>
<protein>
    <recommendedName>
        <fullName evidence="3">Fe2OG dioxygenase domain-containing protein</fullName>
    </recommendedName>
</protein>
<accession>A0ABR3XT24</accession>
<dbReference type="PANTHER" id="PTHR47990">
    <property type="entry name" value="2-OXOGLUTARATE (2OG) AND FE(II)-DEPENDENT OXYGENASE SUPERFAMILY PROTEIN-RELATED"/>
    <property type="match status" value="1"/>
</dbReference>
<dbReference type="Pfam" id="PF14226">
    <property type="entry name" value="DIOX_N"/>
    <property type="match status" value="1"/>
</dbReference>
<dbReference type="InterPro" id="IPR044861">
    <property type="entry name" value="IPNS-like_FE2OG_OXY"/>
</dbReference>
<reference evidence="4 5" key="1">
    <citation type="journal article" date="2024" name="Commun. Biol.">
        <title>Comparative genomic analysis of thermophilic fungi reveals convergent evolutionary adaptations and gene losses.</title>
        <authorList>
            <person name="Steindorff A.S."/>
            <person name="Aguilar-Pontes M.V."/>
            <person name="Robinson A.J."/>
            <person name="Andreopoulos B."/>
            <person name="LaButti K."/>
            <person name="Kuo A."/>
            <person name="Mondo S."/>
            <person name="Riley R."/>
            <person name="Otillar R."/>
            <person name="Haridas S."/>
            <person name="Lipzen A."/>
            <person name="Grimwood J."/>
            <person name="Schmutz J."/>
            <person name="Clum A."/>
            <person name="Reid I.D."/>
            <person name="Moisan M.C."/>
            <person name="Butler G."/>
            <person name="Nguyen T.T.M."/>
            <person name="Dewar K."/>
            <person name="Conant G."/>
            <person name="Drula E."/>
            <person name="Henrissat B."/>
            <person name="Hansel C."/>
            <person name="Singer S."/>
            <person name="Hutchinson M.I."/>
            <person name="de Vries R.P."/>
            <person name="Natvig D.O."/>
            <person name="Powell A.J."/>
            <person name="Tsang A."/>
            <person name="Grigoriev I.V."/>
        </authorList>
    </citation>
    <scope>NUCLEOTIDE SEQUENCE [LARGE SCALE GENOMIC DNA]</scope>
    <source>
        <strain evidence="4 5">ATCC 24622</strain>
    </source>
</reference>
<keyword evidence="2" id="KW-0479">Metal-binding</keyword>
<organism evidence="4 5">
    <name type="scientific">Phialemonium thermophilum</name>
    <dbReference type="NCBI Taxonomy" id="223376"/>
    <lineage>
        <taxon>Eukaryota</taxon>
        <taxon>Fungi</taxon>
        <taxon>Dikarya</taxon>
        <taxon>Ascomycota</taxon>
        <taxon>Pezizomycotina</taxon>
        <taxon>Sordariomycetes</taxon>
        <taxon>Sordariomycetidae</taxon>
        <taxon>Cephalothecales</taxon>
        <taxon>Cephalothecaceae</taxon>
        <taxon>Phialemonium</taxon>
    </lineage>
</organism>
<evidence type="ECO:0000259" key="3">
    <source>
        <dbReference type="PROSITE" id="PS51471"/>
    </source>
</evidence>
<dbReference type="PROSITE" id="PS51471">
    <property type="entry name" value="FE2OG_OXY"/>
    <property type="match status" value="1"/>
</dbReference>
<gene>
    <name evidence="4" type="ORF">VTK73DRAFT_7262</name>
</gene>
<dbReference type="Pfam" id="PF03171">
    <property type="entry name" value="2OG-FeII_Oxy"/>
    <property type="match status" value="1"/>
</dbReference>
<sequence>MVRFSIEDLPPFPEDLHLAPIATISSARLQERDPTETARMIEACQTYGFFYLDLRDTKEGEQLLNDSEALLELAKEVFALPAEEKLQYHLKKGVSLFGYKAPGTVKLTDPERRPDSTEFFNIGKDLVQGLAPGWPYPPAITAARDPLLNGFTRRAHECGMLVLRTLARGLDLSDEEAFVRLNRFDMLSGDHCRLTRKFPHPSDKNAIGLPSHTDFGSVTILFNWLGGLQIESRTAGRVGQWEWVKPMAGYAIINLGDAMVRFTNGALKSAKHRVVPSPGPQVELDRYSVVYFVRPHNEALMQPLPEFANGTHVKVGGKVSVDDDENKVYTAGEWMVKRSIQLGS</sequence>
<evidence type="ECO:0000256" key="2">
    <source>
        <dbReference type="RuleBase" id="RU003682"/>
    </source>
</evidence>
<dbReference type="InterPro" id="IPR026992">
    <property type="entry name" value="DIOX_N"/>
</dbReference>
<evidence type="ECO:0000313" key="4">
    <source>
        <dbReference type="EMBL" id="KAL1879143.1"/>
    </source>
</evidence>
<keyword evidence="2" id="KW-0560">Oxidoreductase</keyword>
<dbReference type="SUPFAM" id="SSF51197">
    <property type="entry name" value="Clavaminate synthase-like"/>
    <property type="match status" value="1"/>
</dbReference>
<dbReference type="InterPro" id="IPR050231">
    <property type="entry name" value="Iron_ascorbate_oxido_reductase"/>
</dbReference>
<evidence type="ECO:0000313" key="5">
    <source>
        <dbReference type="Proteomes" id="UP001586593"/>
    </source>
</evidence>
<dbReference type="Proteomes" id="UP001586593">
    <property type="component" value="Unassembled WGS sequence"/>
</dbReference>
<evidence type="ECO:0000256" key="1">
    <source>
        <dbReference type="ARBA" id="ARBA00008056"/>
    </source>
</evidence>
<dbReference type="InterPro" id="IPR027443">
    <property type="entry name" value="IPNS-like_sf"/>
</dbReference>
<dbReference type="Gene3D" id="2.60.120.330">
    <property type="entry name" value="B-lactam Antibiotic, Isopenicillin N Synthase, Chain"/>
    <property type="match status" value="1"/>
</dbReference>
<comment type="similarity">
    <text evidence="1 2">Belongs to the iron/ascorbate-dependent oxidoreductase family.</text>
</comment>
<proteinExistence type="inferred from homology"/>
<comment type="caution">
    <text evidence="4">The sequence shown here is derived from an EMBL/GenBank/DDBJ whole genome shotgun (WGS) entry which is preliminary data.</text>
</comment>
<keyword evidence="2" id="KW-0408">Iron</keyword>
<keyword evidence="5" id="KW-1185">Reference proteome</keyword>